<accession>A0A834US90</accession>
<evidence type="ECO:0000313" key="2">
    <source>
        <dbReference type="EMBL" id="KAF7469408.1"/>
    </source>
</evidence>
<gene>
    <name evidence="2" type="ORF">GHT09_019338</name>
</gene>
<dbReference type="AlphaFoldDB" id="A0A834US90"/>
<comment type="caution">
    <text evidence="2">The sequence shown here is derived from an EMBL/GenBank/DDBJ whole genome shotgun (WGS) entry which is preliminary data.</text>
</comment>
<evidence type="ECO:0000313" key="3">
    <source>
        <dbReference type="Proteomes" id="UP000662637"/>
    </source>
</evidence>
<reference evidence="2" key="1">
    <citation type="submission" date="2020-08" db="EMBL/GenBank/DDBJ databases">
        <authorList>
            <person name="Shumante A."/>
            <person name="Zimin A.V."/>
            <person name="Puiu D."/>
            <person name="Salzberg S.L."/>
        </authorList>
    </citation>
    <scope>NUCLEOTIDE SEQUENCE</scope>
    <source>
        <strain evidence="2">WC2-LM</strain>
        <tissue evidence="2">Liver</tissue>
    </source>
</reference>
<protein>
    <submittedName>
        <fullName evidence="2">Uncharacterized protein</fullName>
    </submittedName>
</protein>
<sequence>MEGVETEGLADEESSKPPPVPERPQNFRASLKANDAFLTRAKRSEKMGNPFLGGFAEAGKTAIPSLDPSLKTAVSSSLSQKSLPSKTEKNKQSSEPGLKSRYGTDAKRRVPASSCQGGQPASSRRGAKELKESYFPPNRCIKKKSLLF</sequence>
<feature type="compositionally biased region" description="Polar residues" evidence="1">
    <location>
        <begin position="113"/>
        <end position="122"/>
    </location>
</feature>
<name>A0A834US90_MARMO</name>
<feature type="compositionally biased region" description="Low complexity" evidence="1">
    <location>
        <begin position="75"/>
        <end position="85"/>
    </location>
</feature>
<evidence type="ECO:0000256" key="1">
    <source>
        <dbReference type="SAM" id="MobiDB-lite"/>
    </source>
</evidence>
<proteinExistence type="predicted"/>
<dbReference type="Proteomes" id="UP000662637">
    <property type="component" value="Unassembled WGS sequence"/>
</dbReference>
<organism evidence="2 3">
    <name type="scientific">Marmota monax</name>
    <name type="common">Woodchuck</name>
    <dbReference type="NCBI Taxonomy" id="9995"/>
    <lineage>
        <taxon>Eukaryota</taxon>
        <taxon>Metazoa</taxon>
        <taxon>Chordata</taxon>
        <taxon>Craniata</taxon>
        <taxon>Vertebrata</taxon>
        <taxon>Euteleostomi</taxon>
        <taxon>Mammalia</taxon>
        <taxon>Eutheria</taxon>
        <taxon>Euarchontoglires</taxon>
        <taxon>Glires</taxon>
        <taxon>Rodentia</taxon>
        <taxon>Sciuromorpha</taxon>
        <taxon>Sciuridae</taxon>
        <taxon>Xerinae</taxon>
        <taxon>Marmotini</taxon>
        <taxon>Marmota</taxon>
    </lineage>
</organism>
<feature type="region of interest" description="Disordered" evidence="1">
    <location>
        <begin position="1"/>
        <end position="134"/>
    </location>
</feature>
<dbReference type="EMBL" id="WJEC01007650">
    <property type="protein sequence ID" value="KAF7469408.1"/>
    <property type="molecule type" value="Genomic_DNA"/>
</dbReference>
<feature type="compositionally biased region" description="Acidic residues" evidence="1">
    <location>
        <begin position="1"/>
        <end position="12"/>
    </location>
</feature>